<dbReference type="InterPro" id="IPR036926">
    <property type="entry name" value="Thymidate_synth/dCMP_Mease_sf"/>
</dbReference>
<evidence type="ECO:0000313" key="1">
    <source>
        <dbReference type="EMBL" id="MBL1120487.1"/>
    </source>
</evidence>
<dbReference type="RefSeq" id="WP_201858247.1">
    <property type="nucleotide sequence ID" value="NZ_JAERRG010000052.1"/>
</dbReference>
<keyword evidence="2" id="KW-1185">Reference proteome</keyword>
<dbReference type="Proteomes" id="UP000621510">
    <property type="component" value="Unassembled WGS sequence"/>
</dbReference>
<proteinExistence type="predicted"/>
<evidence type="ECO:0000313" key="2">
    <source>
        <dbReference type="Proteomes" id="UP000621510"/>
    </source>
</evidence>
<dbReference type="EMBL" id="JAERRG010000052">
    <property type="protein sequence ID" value="MBL1120487.1"/>
    <property type="molecule type" value="Genomic_DNA"/>
</dbReference>
<evidence type="ECO:0008006" key="3">
    <source>
        <dbReference type="Google" id="ProtNLM"/>
    </source>
</evidence>
<organism evidence="1 2">
    <name type="scientific">Streptomyces endocoffeicus</name>
    <dbReference type="NCBI Taxonomy" id="2898945"/>
    <lineage>
        <taxon>Bacteria</taxon>
        <taxon>Bacillati</taxon>
        <taxon>Actinomycetota</taxon>
        <taxon>Actinomycetes</taxon>
        <taxon>Kitasatosporales</taxon>
        <taxon>Streptomycetaceae</taxon>
        <taxon>Streptomyces</taxon>
    </lineage>
</organism>
<reference evidence="1 2" key="1">
    <citation type="submission" date="2021-01" db="EMBL/GenBank/DDBJ databases">
        <title>WGS of actinomycetes isolated from Thailand.</title>
        <authorList>
            <person name="Thawai C."/>
        </authorList>
    </citation>
    <scope>NUCLEOTIDE SEQUENCE [LARGE SCALE GENOMIC DNA]</scope>
    <source>
        <strain evidence="1 2">CA3R110</strain>
    </source>
</reference>
<accession>A0ABS1Q8N5</accession>
<protein>
    <recommendedName>
        <fullName evidence="3">Thymidylate synthase</fullName>
    </recommendedName>
</protein>
<name>A0ABS1Q8N5_9ACTN</name>
<comment type="caution">
    <text evidence="1">The sequence shown here is derived from an EMBL/GenBank/DDBJ whole genome shotgun (WGS) entry which is preliminary data.</text>
</comment>
<dbReference type="SUPFAM" id="SSF55831">
    <property type="entry name" value="Thymidylate synthase/dCMP hydroxymethylase"/>
    <property type="match status" value="1"/>
</dbReference>
<gene>
    <name evidence="1" type="ORF">JK364_50585</name>
</gene>
<sequence>MHTFTVDAPDISRAWLEACTRLAGLPGNRAFHTVVRITDPLQEDPHLRVELDRLRAARTKPLLYPVDTVVNTLFPVELAATCATHQELTSRYRALYPRLCEVRRNARGTYFGRLVAYPGTHDKPEPVDQLARVIRRLDKLRSSAKWSAVYEAGTAHVTDDDAPQEEEMVPTSAGTEAPIRAAALDTQTLDFPCLSHCSFQFDSATDTVHLAAYYRSHYMFDRAYGNYLALGHLCAWVARHTQLTPGTLTVMAGCARLDCTKSELSTLQHTLTTPLFDLGA</sequence>
<dbReference type="Gene3D" id="3.30.572.10">
    <property type="entry name" value="Thymidylate synthase/dCMP hydroxymethylase domain"/>
    <property type="match status" value="1"/>
</dbReference>